<proteinExistence type="predicted"/>
<dbReference type="PANTHER" id="PTHR12526:SF630">
    <property type="entry name" value="GLYCOSYLTRANSFERASE"/>
    <property type="match status" value="1"/>
</dbReference>
<reference evidence="3 4" key="1">
    <citation type="submission" date="2016-10" db="EMBL/GenBank/DDBJ databases">
        <authorList>
            <person name="de Groot N.N."/>
        </authorList>
    </citation>
    <scope>NUCLEOTIDE SEQUENCE [LARGE SCALE GENOMIC DNA]</scope>
    <source>
        <strain evidence="3 4">CGMCC 1.7031</strain>
    </source>
</reference>
<dbReference type="Pfam" id="PF00534">
    <property type="entry name" value="Glycos_transf_1"/>
    <property type="match status" value="1"/>
</dbReference>
<dbReference type="STRING" id="490189.SAMN02927903_01300"/>
<dbReference type="InterPro" id="IPR001296">
    <property type="entry name" value="Glyco_trans_1"/>
</dbReference>
<dbReference type="InterPro" id="IPR028098">
    <property type="entry name" value="Glyco_trans_4-like_N"/>
</dbReference>
<dbReference type="PANTHER" id="PTHR12526">
    <property type="entry name" value="GLYCOSYLTRANSFERASE"/>
    <property type="match status" value="1"/>
</dbReference>
<dbReference type="SUPFAM" id="SSF53756">
    <property type="entry name" value="UDP-Glycosyltransferase/glycogen phosphorylase"/>
    <property type="match status" value="1"/>
</dbReference>
<dbReference type="AlphaFoldDB" id="A0A1G5FIB0"/>
<dbReference type="Gene3D" id="3.40.50.2000">
    <property type="entry name" value="Glycogen Phosphorylase B"/>
    <property type="match status" value="2"/>
</dbReference>
<feature type="domain" description="Glycosyl transferase family 1" evidence="1">
    <location>
        <begin position="192"/>
        <end position="349"/>
    </location>
</feature>
<gene>
    <name evidence="3" type="ORF">SAMN02927903_01300</name>
</gene>
<dbReference type="Pfam" id="PF13439">
    <property type="entry name" value="Glyco_transf_4"/>
    <property type="match status" value="1"/>
</dbReference>
<dbReference type="GO" id="GO:0016757">
    <property type="term" value="F:glycosyltransferase activity"/>
    <property type="evidence" value="ECO:0007669"/>
    <property type="project" value="InterPro"/>
</dbReference>
<sequence>MKILYVIDQMHLHGGAEKITAQKLNYWADVYGYETRLVTSEQNGKPVCYPLSGKVSHVDLNVGYAPGSYFSPKNILKFPKHYAALKREIQSFKPDAVFLVTLGWIRFALPYIAKGYPIYYEYHTSHYGFQLGYEQGSAWVKIKKKLQRFLIDFVEKQYTAVVFLSQKEHDYFELKNGVVIPNFFDPEQQPVDRPKKKQVISLGRMSHQKGYDLLIEAWETVHALHPDWTLEIFGEGEQRAALEKLVADKNLAHTVHLNHATDRVSEKLSESEIYALPSRVDNFPMVLLEALLHGVPVVAFDCPNGPRAILTENEDGLFALPQNPADLAEKILFLMRNPEQRRGMAAKAKTNVARFKPETVMALWDALVRGKF</sequence>
<organism evidence="3 4">
    <name type="scientific">Flavobacterium caeni</name>
    <dbReference type="NCBI Taxonomy" id="490189"/>
    <lineage>
        <taxon>Bacteria</taxon>
        <taxon>Pseudomonadati</taxon>
        <taxon>Bacteroidota</taxon>
        <taxon>Flavobacteriia</taxon>
        <taxon>Flavobacteriales</taxon>
        <taxon>Flavobacteriaceae</taxon>
        <taxon>Flavobacterium</taxon>
    </lineage>
</organism>
<evidence type="ECO:0000313" key="4">
    <source>
        <dbReference type="Proteomes" id="UP000199354"/>
    </source>
</evidence>
<evidence type="ECO:0000313" key="3">
    <source>
        <dbReference type="EMBL" id="SCY38943.1"/>
    </source>
</evidence>
<keyword evidence="3" id="KW-0808">Transferase</keyword>
<evidence type="ECO:0000259" key="1">
    <source>
        <dbReference type="Pfam" id="PF00534"/>
    </source>
</evidence>
<dbReference type="CDD" id="cd03820">
    <property type="entry name" value="GT4_AmsD-like"/>
    <property type="match status" value="1"/>
</dbReference>
<dbReference type="RefSeq" id="WP_170826802.1">
    <property type="nucleotide sequence ID" value="NZ_FMVF01000005.1"/>
</dbReference>
<protein>
    <submittedName>
        <fullName evidence="3">Glycosyltransferase involved in cell wall bisynthesis</fullName>
    </submittedName>
</protein>
<evidence type="ECO:0000259" key="2">
    <source>
        <dbReference type="Pfam" id="PF13439"/>
    </source>
</evidence>
<name>A0A1G5FIB0_9FLAO</name>
<feature type="domain" description="Glycosyltransferase subfamily 4-like N-terminal" evidence="2">
    <location>
        <begin position="14"/>
        <end position="188"/>
    </location>
</feature>
<keyword evidence="4" id="KW-1185">Reference proteome</keyword>
<dbReference type="Proteomes" id="UP000199354">
    <property type="component" value="Unassembled WGS sequence"/>
</dbReference>
<dbReference type="EMBL" id="FMVF01000005">
    <property type="protein sequence ID" value="SCY38943.1"/>
    <property type="molecule type" value="Genomic_DNA"/>
</dbReference>
<accession>A0A1G5FIB0</accession>